<comment type="subcellular location">
    <subcellularLocation>
        <location evidence="4">Secreted</location>
    </subcellularLocation>
    <subcellularLocation>
        <location evidence="4">Bacterial flagellum</location>
    </subcellularLocation>
</comment>
<keyword evidence="3 4" id="KW-0975">Bacterial flagellum</keyword>
<dbReference type="Pfam" id="PF00669">
    <property type="entry name" value="Flagellin_N"/>
    <property type="match status" value="1"/>
</dbReference>
<dbReference type="EMBL" id="DXIE01000018">
    <property type="protein sequence ID" value="HIV61697.1"/>
    <property type="molecule type" value="Genomic_DNA"/>
</dbReference>
<keyword evidence="4" id="KW-0964">Secreted</keyword>
<comment type="similarity">
    <text evidence="1 4">Belongs to the bacterial flagellin family.</text>
</comment>
<dbReference type="InterPro" id="IPR001492">
    <property type="entry name" value="Flagellin"/>
</dbReference>
<reference evidence="7" key="1">
    <citation type="journal article" date="2021" name="PeerJ">
        <title>Extensive microbial diversity within the chicken gut microbiome revealed by metagenomics and culture.</title>
        <authorList>
            <person name="Gilroy R."/>
            <person name="Ravi A."/>
            <person name="Getino M."/>
            <person name="Pursley I."/>
            <person name="Horton D.L."/>
            <person name="Alikhan N.F."/>
            <person name="Baker D."/>
            <person name="Gharbi K."/>
            <person name="Hall N."/>
            <person name="Watson M."/>
            <person name="Adriaenssens E.M."/>
            <person name="Foster-Nyarko E."/>
            <person name="Jarju S."/>
            <person name="Secka A."/>
            <person name="Antonio M."/>
            <person name="Oren A."/>
            <person name="Chaudhuri R.R."/>
            <person name="La Ragione R."/>
            <person name="Hildebrand F."/>
            <person name="Pallen M.J."/>
        </authorList>
    </citation>
    <scope>NUCLEOTIDE SEQUENCE</scope>
    <source>
        <strain evidence="7">CHK193-4272</strain>
    </source>
</reference>
<dbReference type="InterPro" id="IPR042187">
    <property type="entry name" value="Flagellin_C_sub2"/>
</dbReference>
<dbReference type="Proteomes" id="UP000886808">
    <property type="component" value="Unassembled WGS sequence"/>
</dbReference>
<name>A0A9D1PGR0_9FIRM</name>
<keyword evidence="7" id="KW-0969">Cilium</keyword>
<dbReference type="InterPro" id="IPR001029">
    <property type="entry name" value="Flagellin_N"/>
</dbReference>
<evidence type="ECO:0000256" key="1">
    <source>
        <dbReference type="ARBA" id="ARBA00005709"/>
    </source>
</evidence>
<dbReference type="InterPro" id="IPR046358">
    <property type="entry name" value="Flagellin_C"/>
</dbReference>
<dbReference type="PRINTS" id="PR00207">
    <property type="entry name" value="FLAGELLIN"/>
</dbReference>
<accession>A0A9D1PGR0</accession>
<dbReference type="PANTHER" id="PTHR42792">
    <property type="entry name" value="FLAGELLIN"/>
    <property type="match status" value="1"/>
</dbReference>
<dbReference type="Gene3D" id="1.20.1330.10">
    <property type="entry name" value="f41 fragment of flagellin, N-terminal domain"/>
    <property type="match status" value="1"/>
</dbReference>
<keyword evidence="7" id="KW-0966">Cell projection</keyword>
<evidence type="ECO:0000259" key="5">
    <source>
        <dbReference type="Pfam" id="PF00669"/>
    </source>
</evidence>
<dbReference type="GO" id="GO:0009288">
    <property type="term" value="C:bacterial-type flagellum"/>
    <property type="evidence" value="ECO:0007669"/>
    <property type="project" value="UniProtKB-SubCell"/>
</dbReference>
<gene>
    <name evidence="7" type="ORF">H9746_02455</name>
</gene>
<evidence type="ECO:0000256" key="4">
    <source>
        <dbReference type="RuleBase" id="RU362073"/>
    </source>
</evidence>
<comment type="caution">
    <text evidence="7">The sequence shown here is derived from an EMBL/GenBank/DDBJ whole genome shotgun (WGS) entry which is preliminary data.</text>
</comment>
<dbReference type="PANTHER" id="PTHR42792:SF2">
    <property type="entry name" value="FLAGELLIN"/>
    <property type="match status" value="1"/>
</dbReference>
<proteinExistence type="inferred from homology"/>
<feature type="domain" description="Flagellin C-terminal" evidence="6">
    <location>
        <begin position="187"/>
        <end position="272"/>
    </location>
</feature>
<reference evidence="7" key="2">
    <citation type="submission" date="2021-04" db="EMBL/GenBank/DDBJ databases">
        <authorList>
            <person name="Gilroy R."/>
        </authorList>
    </citation>
    <scope>NUCLEOTIDE SEQUENCE</scope>
    <source>
        <strain evidence="7">CHK193-4272</strain>
    </source>
</reference>
<dbReference type="GO" id="GO:0005198">
    <property type="term" value="F:structural molecule activity"/>
    <property type="evidence" value="ECO:0007669"/>
    <property type="project" value="UniProtKB-UniRule"/>
</dbReference>
<evidence type="ECO:0000313" key="7">
    <source>
        <dbReference type="EMBL" id="HIV61697.1"/>
    </source>
</evidence>
<dbReference type="Pfam" id="PF00700">
    <property type="entry name" value="Flagellin_C"/>
    <property type="match status" value="1"/>
</dbReference>
<organism evidence="7 8">
    <name type="scientific">Candidatus Butyricicoccus avistercoris</name>
    <dbReference type="NCBI Taxonomy" id="2838518"/>
    <lineage>
        <taxon>Bacteria</taxon>
        <taxon>Bacillati</taxon>
        <taxon>Bacillota</taxon>
        <taxon>Clostridia</taxon>
        <taxon>Eubacteriales</taxon>
        <taxon>Butyricicoccaceae</taxon>
        <taxon>Butyricicoccus</taxon>
    </lineage>
</organism>
<dbReference type="AlphaFoldDB" id="A0A9D1PGR0"/>
<evidence type="ECO:0000259" key="6">
    <source>
        <dbReference type="Pfam" id="PF00700"/>
    </source>
</evidence>
<dbReference type="Gene3D" id="6.10.10.10">
    <property type="entry name" value="Flagellar export chaperone, C-terminal domain"/>
    <property type="match status" value="1"/>
</dbReference>
<comment type="function">
    <text evidence="4">Flagellin is the subunit protein which polymerizes to form the filaments of bacterial flagella.</text>
</comment>
<feature type="domain" description="Flagellin N-terminal" evidence="5">
    <location>
        <begin position="3"/>
        <end position="137"/>
    </location>
</feature>
<keyword evidence="7" id="KW-0282">Flagellum</keyword>
<evidence type="ECO:0000256" key="3">
    <source>
        <dbReference type="ARBA" id="ARBA00023143"/>
    </source>
</evidence>
<dbReference type="GO" id="GO:0005576">
    <property type="term" value="C:extracellular region"/>
    <property type="evidence" value="ECO:0007669"/>
    <property type="project" value="UniProtKB-SubCell"/>
</dbReference>
<dbReference type="SUPFAM" id="SSF64518">
    <property type="entry name" value="Phase 1 flagellin"/>
    <property type="match status" value="1"/>
</dbReference>
<sequence length="273" mass="29021">MRVQHNVMSMNAYRNYNNNSSALSKNLEKLSSGYKINRAGDDAAGLAISEKMRAEITGLDVAQDNAQDGISLIQTAEGALSEVHDMLNRMYELTSKAENGTLNDTNRAEIQKEIKALSDEIDRIANTTKFNGETLFNTAGGKAVNLKIGAGTDTENTLTITVDAATAGALTVNDVSAGAAASASGSLTIIEEAIDKVSSIRGTLGAAQNRLEHTINNLAVTEENITNAESSIRDTDVADEMMAYTKNNILIQSAQAMLAQANQVPQGVLQLLQ</sequence>
<evidence type="ECO:0000313" key="8">
    <source>
        <dbReference type="Proteomes" id="UP000886808"/>
    </source>
</evidence>
<protein>
    <recommendedName>
        <fullName evidence="2 4">Flagellin</fullName>
    </recommendedName>
</protein>
<evidence type="ECO:0000256" key="2">
    <source>
        <dbReference type="ARBA" id="ARBA00020110"/>
    </source>
</evidence>